<evidence type="ECO:0000256" key="3">
    <source>
        <dbReference type="SAM" id="Phobius"/>
    </source>
</evidence>
<feature type="transmembrane region" description="Helical" evidence="3">
    <location>
        <begin position="345"/>
        <end position="364"/>
    </location>
</feature>
<dbReference type="GO" id="GO:0022857">
    <property type="term" value="F:transmembrane transporter activity"/>
    <property type="evidence" value="ECO:0007669"/>
    <property type="project" value="InterPro"/>
</dbReference>
<feature type="transmembrane region" description="Helical" evidence="3">
    <location>
        <begin position="370"/>
        <end position="393"/>
    </location>
</feature>
<accession>A0A1M2VRS2</accession>
<keyword evidence="6" id="KW-1185">Reference proteome</keyword>
<dbReference type="EMBL" id="MNAD01000801">
    <property type="protein sequence ID" value="OJT10250.1"/>
    <property type="molecule type" value="Genomic_DNA"/>
</dbReference>
<keyword evidence="3" id="KW-1133">Transmembrane helix</keyword>
<gene>
    <name evidence="5" type="ORF">TRAPUB_13243</name>
</gene>
<dbReference type="PANTHER" id="PTHR11360:SF177">
    <property type="entry name" value="RIBOFLAVIN TRANSPORTER MCH5"/>
    <property type="match status" value="1"/>
</dbReference>
<dbReference type="InterPro" id="IPR050327">
    <property type="entry name" value="Proton-linked_MCT"/>
</dbReference>
<comment type="similarity">
    <text evidence="2">Belongs to the major facilitator superfamily. Monocarboxylate porter (TC 2.A.1.13) family.</text>
</comment>
<dbReference type="STRING" id="154538.A0A1M2VRS2"/>
<dbReference type="Proteomes" id="UP000184267">
    <property type="component" value="Unassembled WGS sequence"/>
</dbReference>
<comment type="caution">
    <text evidence="5">The sequence shown here is derived from an EMBL/GenBank/DDBJ whole genome shotgun (WGS) entry which is preliminary data.</text>
</comment>
<dbReference type="Pfam" id="PF07690">
    <property type="entry name" value="MFS_1"/>
    <property type="match status" value="1"/>
</dbReference>
<feature type="transmembrane region" description="Helical" evidence="3">
    <location>
        <begin position="143"/>
        <end position="162"/>
    </location>
</feature>
<keyword evidence="3" id="KW-0472">Membrane</keyword>
<evidence type="ECO:0000256" key="2">
    <source>
        <dbReference type="ARBA" id="ARBA00006727"/>
    </source>
</evidence>
<feature type="transmembrane region" description="Helical" evidence="3">
    <location>
        <begin position="51"/>
        <end position="73"/>
    </location>
</feature>
<evidence type="ECO:0000259" key="4">
    <source>
        <dbReference type="PROSITE" id="PS50850"/>
    </source>
</evidence>
<dbReference type="AlphaFoldDB" id="A0A1M2VRS2"/>
<feature type="transmembrane region" description="Helical" evidence="3">
    <location>
        <begin position="279"/>
        <end position="301"/>
    </location>
</feature>
<feature type="transmembrane region" description="Helical" evidence="3">
    <location>
        <begin position="234"/>
        <end position="258"/>
    </location>
</feature>
<evidence type="ECO:0000313" key="6">
    <source>
        <dbReference type="Proteomes" id="UP000184267"/>
    </source>
</evidence>
<dbReference type="OrthoDB" id="6509908at2759"/>
<feature type="transmembrane region" description="Helical" evidence="3">
    <location>
        <begin position="202"/>
        <end position="222"/>
    </location>
</feature>
<feature type="domain" description="Major facilitator superfamily (MFS) profile" evidence="4">
    <location>
        <begin position="279"/>
        <end position="486"/>
    </location>
</feature>
<sequence>MADVETRFREFGEKSGLDTETATVAGSFVPSSPLALQDVAIEDFPDGGKEAWTVVLGACLALFASAGMVNTYVSSCGSLWVRAMQRLTPIPFDQGTFQDYYEATLLPASSSSTVAFIGSLQIFFLYAVGTLTGRVFDAYGTKYLIPAGTVITVFSLMMVSLTEKNQPYQVFLSHGVLFGFGIALLFNPAVAVLGHWFKKRRALAIGVTTGGSASGGVLLPIILEKLIPIVGFGWAVRIVGFILLGLLIISCVTIRTRLPTSGHLSFRTAIDLGGFRDPRYTLAAIGAFLLFYGFFIPYFYIQIYANFRGVPPHIAKYLLAIMNATNIPSRILPGYIADKTGPLKVFVPAAGICSVLLLGLWLPSRNSASIIAFAALYGLFSGAFVSLLPTYIASISPREKLGARLGSVYMVVAVASLVGTPTGGALLKTTDEEHFRNLIIFCGALSVSGTLVMAMAGMAGSDSLRRHLPWVRKSETSVAEKKDVEA</sequence>
<dbReference type="PANTHER" id="PTHR11360">
    <property type="entry name" value="MONOCARBOXYLATE TRANSPORTER"/>
    <property type="match status" value="1"/>
</dbReference>
<dbReference type="OMA" id="ISCVTIR"/>
<dbReference type="SUPFAM" id="SSF103473">
    <property type="entry name" value="MFS general substrate transporter"/>
    <property type="match status" value="1"/>
</dbReference>
<name>A0A1M2VRS2_TRAPU</name>
<feature type="transmembrane region" description="Helical" evidence="3">
    <location>
        <begin position="438"/>
        <end position="459"/>
    </location>
</feature>
<feature type="transmembrane region" description="Helical" evidence="3">
    <location>
        <begin position="168"/>
        <end position="190"/>
    </location>
</feature>
<dbReference type="InterPro" id="IPR020846">
    <property type="entry name" value="MFS_dom"/>
</dbReference>
<proteinExistence type="inferred from homology"/>
<evidence type="ECO:0000313" key="5">
    <source>
        <dbReference type="EMBL" id="OJT10250.1"/>
    </source>
</evidence>
<dbReference type="PROSITE" id="PS50850">
    <property type="entry name" value="MFS"/>
    <property type="match status" value="1"/>
</dbReference>
<organism evidence="5 6">
    <name type="scientific">Trametes pubescens</name>
    <name type="common">White-rot fungus</name>
    <dbReference type="NCBI Taxonomy" id="154538"/>
    <lineage>
        <taxon>Eukaryota</taxon>
        <taxon>Fungi</taxon>
        <taxon>Dikarya</taxon>
        <taxon>Basidiomycota</taxon>
        <taxon>Agaricomycotina</taxon>
        <taxon>Agaricomycetes</taxon>
        <taxon>Polyporales</taxon>
        <taxon>Polyporaceae</taxon>
        <taxon>Trametes</taxon>
    </lineage>
</organism>
<comment type="subcellular location">
    <subcellularLocation>
        <location evidence="1">Membrane</location>
        <topology evidence="1">Multi-pass membrane protein</topology>
    </subcellularLocation>
</comment>
<dbReference type="Gene3D" id="1.20.1250.20">
    <property type="entry name" value="MFS general substrate transporter like domains"/>
    <property type="match status" value="2"/>
</dbReference>
<feature type="transmembrane region" description="Helical" evidence="3">
    <location>
        <begin position="114"/>
        <end position="136"/>
    </location>
</feature>
<feature type="transmembrane region" description="Helical" evidence="3">
    <location>
        <begin position="405"/>
        <end position="426"/>
    </location>
</feature>
<keyword evidence="3" id="KW-0812">Transmembrane</keyword>
<dbReference type="GO" id="GO:0016020">
    <property type="term" value="C:membrane"/>
    <property type="evidence" value="ECO:0007669"/>
    <property type="project" value="UniProtKB-SubCell"/>
</dbReference>
<reference evidence="5 6" key="1">
    <citation type="submission" date="2016-10" db="EMBL/GenBank/DDBJ databases">
        <title>Genome sequence of the basidiomycete white-rot fungus Trametes pubescens.</title>
        <authorList>
            <person name="Makela M.R."/>
            <person name="Granchi Z."/>
            <person name="Peng M."/>
            <person name="De Vries R.P."/>
            <person name="Grigoriev I."/>
            <person name="Riley R."/>
            <person name="Hilden K."/>
        </authorList>
    </citation>
    <scope>NUCLEOTIDE SEQUENCE [LARGE SCALE GENOMIC DNA]</scope>
    <source>
        <strain evidence="5 6">FBCC735</strain>
    </source>
</reference>
<dbReference type="InterPro" id="IPR036259">
    <property type="entry name" value="MFS_trans_sf"/>
</dbReference>
<evidence type="ECO:0000256" key="1">
    <source>
        <dbReference type="ARBA" id="ARBA00004141"/>
    </source>
</evidence>
<dbReference type="InterPro" id="IPR011701">
    <property type="entry name" value="MFS"/>
</dbReference>
<protein>
    <submittedName>
        <fullName evidence="5">Riboflavin transporter MCH5</fullName>
    </submittedName>
</protein>